<dbReference type="GO" id="GO:0005886">
    <property type="term" value="C:plasma membrane"/>
    <property type="evidence" value="ECO:0007669"/>
    <property type="project" value="TreeGrafter"/>
</dbReference>
<dbReference type="GO" id="GO:1902201">
    <property type="term" value="P:negative regulation of bacterial-type flagellum-dependent cell motility"/>
    <property type="evidence" value="ECO:0007669"/>
    <property type="project" value="TreeGrafter"/>
</dbReference>
<dbReference type="InterPro" id="IPR043128">
    <property type="entry name" value="Rev_trsase/Diguanyl_cyclase"/>
</dbReference>
<evidence type="ECO:0000256" key="3">
    <source>
        <dbReference type="SAM" id="Coils"/>
    </source>
</evidence>
<keyword evidence="4" id="KW-0472">Membrane</keyword>
<dbReference type="PROSITE" id="PS50887">
    <property type="entry name" value="GGDEF"/>
    <property type="match status" value="1"/>
</dbReference>
<dbReference type="SUPFAM" id="SSF55073">
    <property type="entry name" value="Nucleotide cyclase"/>
    <property type="match status" value="1"/>
</dbReference>
<keyword evidence="3" id="KW-0175">Coiled coil</keyword>
<keyword evidence="4" id="KW-1133">Transmembrane helix</keyword>
<gene>
    <name evidence="6" type="primary">pleD_3</name>
    <name evidence="6" type="ORF">Pan181_24760</name>
</gene>
<dbReference type="InterPro" id="IPR050469">
    <property type="entry name" value="Diguanylate_Cyclase"/>
</dbReference>
<evidence type="ECO:0000256" key="4">
    <source>
        <dbReference type="SAM" id="Phobius"/>
    </source>
</evidence>
<evidence type="ECO:0000256" key="2">
    <source>
        <dbReference type="ARBA" id="ARBA00034247"/>
    </source>
</evidence>
<dbReference type="Proteomes" id="UP000315750">
    <property type="component" value="Chromosome"/>
</dbReference>
<dbReference type="EMBL" id="CP036278">
    <property type="protein sequence ID" value="QDU56268.1"/>
    <property type="molecule type" value="Genomic_DNA"/>
</dbReference>
<feature type="domain" description="GGDEF" evidence="5">
    <location>
        <begin position="168"/>
        <end position="292"/>
    </location>
</feature>
<dbReference type="OrthoDB" id="244535at2"/>
<dbReference type="AlphaFoldDB" id="A0A518ANG4"/>
<dbReference type="Pfam" id="PF00990">
    <property type="entry name" value="GGDEF"/>
    <property type="match status" value="1"/>
</dbReference>
<dbReference type="Gene3D" id="3.30.70.270">
    <property type="match status" value="1"/>
</dbReference>
<dbReference type="InterPro" id="IPR029787">
    <property type="entry name" value="Nucleotide_cyclase"/>
</dbReference>
<dbReference type="InterPro" id="IPR000160">
    <property type="entry name" value="GGDEF_dom"/>
</dbReference>
<dbReference type="PANTHER" id="PTHR45138">
    <property type="entry name" value="REGULATORY COMPONENTS OF SENSORY TRANSDUCTION SYSTEM"/>
    <property type="match status" value="1"/>
</dbReference>
<dbReference type="NCBIfam" id="TIGR00254">
    <property type="entry name" value="GGDEF"/>
    <property type="match status" value="1"/>
</dbReference>
<dbReference type="RefSeq" id="WP_145247035.1">
    <property type="nucleotide sequence ID" value="NZ_CP036278.1"/>
</dbReference>
<feature type="coiled-coil region" evidence="3">
    <location>
        <begin position="50"/>
        <end position="77"/>
    </location>
</feature>
<name>A0A518ANG4_9BACT</name>
<dbReference type="PANTHER" id="PTHR45138:SF9">
    <property type="entry name" value="DIGUANYLATE CYCLASE DGCM-RELATED"/>
    <property type="match status" value="1"/>
</dbReference>
<keyword evidence="4" id="KW-0812">Transmembrane</keyword>
<evidence type="ECO:0000313" key="7">
    <source>
        <dbReference type="Proteomes" id="UP000315750"/>
    </source>
</evidence>
<sequence>MLVWDWLNGALIGLPATAGLAAVALIGYVFGRRSRQLPEGNLGSVGPRELHRAARVAKQMEDTIEQIRRQLAEHRSYVDRFKSKVNEAAEFDPRAALHMLSAESEQVILPTLRLASRLSHAYDELRQQSQVLSNFTEGRTDPVTGLGNTPALEEQLELALGDHERGKTPASIALISVEEPDDIAPGSEEHREFVKRIAAEVERCARDPDYIARLGGVEFAVLLPKTNLSGARIFGSRLRKQISESRGLLAGCGIAEALPADTPQSWLSRADSALYSARQRSPVSAHRRVAAG</sequence>
<dbReference type="SMART" id="SM00267">
    <property type="entry name" value="GGDEF"/>
    <property type="match status" value="1"/>
</dbReference>
<proteinExistence type="predicted"/>
<accession>A0A518ANG4</accession>
<dbReference type="GO" id="GO:0043709">
    <property type="term" value="P:cell adhesion involved in single-species biofilm formation"/>
    <property type="evidence" value="ECO:0007669"/>
    <property type="project" value="TreeGrafter"/>
</dbReference>
<keyword evidence="7" id="KW-1185">Reference proteome</keyword>
<dbReference type="KEGG" id="amuc:Pan181_24760"/>
<reference evidence="6 7" key="1">
    <citation type="submission" date="2019-02" db="EMBL/GenBank/DDBJ databases">
        <title>Deep-cultivation of Planctomycetes and their phenomic and genomic characterization uncovers novel biology.</title>
        <authorList>
            <person name="Wiegand S."/>
            <person name="Jogler M."/>
            <person name="Boedeker C."/>
            <person name="Pinto D."/>
            <person name="Vollmers J."/>
            <person name="Rivas-Marin E."/>
            <person name="Kohn T."/>
            <person name="Peeters S.H."/>
            <person name="Heuer A."/>
            <person name="Rast P."/>
            <person name="Oberbeckmann S."/>
            <person name="Bunk B."/>
            <person name="Jeske O."/>
            <person name="Meyerdierks A."/>
            <person name="Storesund J.E."/>
            <person name="Kallscheuer N."/>
            <person name="Luecker S."/>
            <person name="Lage O.M."/>
            <person name="Pohl T."/>
            <person name="Merkel B.J."/>
            <person name="Hornburger P."/>
            <person name="Mueller R.-W."/>
            <person name="Bruemmer F."/>
            <person name="Labrenz M."/>
            <person name="Spormann A.M."/>
            <person name="Op den Camp H."/>
            <person name="Overmann J."/>
            <person name="Amann R."/>
            <person name="Jetten M.S.M."/>
            <person name="Mascher T."/>
            <person name="Medema M.H."/>
            <person name="Devos D.P."/>
            <person name="Kaster A.-K."/>
            <person name="Ovreas L."/>
            <person name="Rohde M."/>
            <person name="Galperin M.Y."/>
            <person name="Jogler C."/>
        </authorList>
    </citation>
    <scope>NUCLEOTIDE SEQUENCE [LARGE SCALE GENOMIC DNA]</scope>
    <source>
        <strain evidence="6 7">Pan181</strain>
    </source>
</reference>
<evidence type="ECO:0000256" key="1">
    <source>
        <dbReference type="ARBA" id="ARBA00012528"/>
    </source>
</evidence>
<protein>
    <recommendedName>
        <fullName evidence="1">diguanylate cyclase</fullName>
        <ecNumber evidence="1">2.7.7.65</ecNumber>
    </recommendedName>
</protein>
<dbReference type="CDD" id="cd01949">
    <property type="entry name" value="GGDEF"/>
    <property type="match status" value="1"/>
</dbReference>
<dbReference type="EC" id="2.7.7.65" evidence="1"/>
<feature type="transmembrane region" description="Helical" evidence="4">
    <location>
        <begin position="6"/>
        <end position="30"/>
    </location>
</feature>
<evidence type="ECO:0000313" key="6">
    <source>
        <dbReference type="EMBL" id="QDU56268.1"/>
    </source>
</evidence>
<dbReference type="GO" id="GO:0052621">
    <property type="term" value="F:diguanylate cyclase activity"/>
    <property type="evidence" value="ECO:0007669"/>
    <property type="project" value="UniProtKB-EC"/>
</dbReference>
<comment type="catalytic activity">
    <reaction evidence="2">
        <text>2 GTP = 3',3'-c-di-GMP + 2 diphosphate</text>
        <dbReference type="Rhea" id="RHEA:24898"/>
        <dbReference type="ChEBI" id="CHEBI:33019"/>
        <dbReference type="ChEBI" id="CHEBI:37565"/>
        <dbReference type="ChEBI" id="CHEBI:58805"/>
        <dbReference type="EC" id="2.7.7.65"/>
    </reaction>
</comment>
<evidence type="ECO:0000259" key="5">
    <source>
        <dbReference type="PROSITE" id="PS50887"/>
    </source>
</evidence>
<organism evidence="6 7">
    <name type="scientific">Aeoliella mucimassa</name>
    <dbReference type="NCBI Taxonomy" id="2527972"/>
    <lineage>
        <taxon>Bacteria</taxon>
        <taxon>Pseudomonadati</taxon>
        <taxon>Planctomycetota</taxon>
        <taxon>Planctomycetia</taxon>
        <taxon>Pirellulales</taxon>
        <taxon>Lacipirellulaceae</taxon>
        <taxon>Aeoliella</taxon>
    </lineage>
</organism>